<dbReference type="Proteomes" id="UP001056855">
    <property type="component" value="Chromosome"/>
</dbReference>
<sequence>MSARPAVLLTNDDGIDATGIRALYDALEPVADVTMVAPADDRSGISRSDSGTFTVEERTEGYAVHGTPVDCVHFGRGKLEREFDVVVSGCNDSPNLGAHKIERSGTVCAAIEAGFLGLPGIALSLYDSVTGSREFGRDEYADAERITRYLVRETLELGDRRPFDYLNVNVPAGESDPRIRITEPTYHFDVRIDERPDGTYRAWDHFYDPLDPSVDVDLTDPVGTDRRAVADGEVSITPLFVDHRTPEPDALESLASGYSSDGESRR</sequence>
<dbReference type="PANTHER" id="PTHR30457">
    <property type="entry name" value="5'-NUCLEOTIDASE SURE"/>
    <property type="match status" value="1"/>
</dbReference>
<reference evidence="6" key="1">
    <citation type="submission" date="2022-06" db="EMBL/GenBank/DDBJ databases">
        <title>Diverse halophilic archaea isolated from saline environments.</title>
        <authorList>
            <person name="Cui H.-L."/>
        </authorList>
    </citation>
    <scope>NUCLEOTIDE SEQUENCE</scope>
    <source>
        <strain evidence="6">WLHS1</strain>
    </source>
</reference>
<dbReference type="NCBIfam" id="TIGR00087">
    <property type="entry name" value="surE"/>
    <property type="match status" value="1"/>
</dbReference>
<proteinExistence type="inferred from homology"/>
<dbReference type="InterPro" id="IPR030048">
    <property type="entry name" value="SurE"/>
</dbReference>
<accession>A0A9E7SVI7</accession>
<evidence type="ECO:0000313" key="7">
    <source>
        <dbReference type="Proteomes" id="UP001056855"/>
    </source>
</evidence>
<dbReference type="SUPFAM" id="SSF64167">
    <property type="entry name" value="SurE-like"/>
    <property type="match status" value="1"/>
</dbReference>
<dbReference type="Pfam" id="PF01975">
    <property type="entry name" value="SurE"/>
    <property type="match status" value="1"/>
</dbReference>
<dbReference type="EMBL" id="CP100355">
    <property type="protein sequence ID" value="UTF54535.1"/>
    <property type="molecule type" value="Genomic_DNA"/>
</dbReference>
<evidence type="ECO:0000313" key="6">
    <source>
        <dbReference type="EMBL" id="UTF54535.1"/>
    </source>
</evidence>
<dbReference type="GO" id="GO:0046872">
    <property type="term" value="F:metal ion binding"/>
    <property type="evidence" value="ECO:0007669"/>
    <property type="project" value="UniProtKB-KW"/>
</dbReference>
<name>A0A9E7SVI7_9EURY</name>
<comment type="similarity">
    <text evidence="1">Belongs to the SurE nucleotidase family.</text>
</comment>
<dbReference type="GeneID" id="73289276"/>
<feature type="compositionally biased region" description="Polar residues" evidence="4">
    <location>
        <begin position="256"/>
        <end position="266"/>
    </location>
</feature>
<dbReference type="KEGG" id="sawl:NGM29_04480"/>
<evidence type="ECO:0000256" key="2">
    <source>
        <dbReference type="ARBA" id="ARBA00022723"/>
    </source>
</evidence>
<feature type="domain" description="Survival protein SurE-like phosphatase/nucleotidase" evidence="5">
    <location>
        <begin position="7"/>
        <end position="183"/>
    </location>
</feature>
<evidence type="ECO:0000256" key="1">
    <source>
        <dbReference type="ARBA" id="ARBA00011062"/>
    </source>
</evidence>
<evidence type="ECO:0000259" key="5">
    <source>
        <dbReference type="Pfam" id="PF01975"/>
    </source>
</evidence>
<keyword evidence="2" id="KW-0479">Metal-binding</keyword>
<dbReference type="RefSeq" id="WP_254159212.1">
    <property type="nucleotide sequence ID" value="NZ_CP100355.1"/>
</dbReference>
<dbReference type="AlphaFoldDB" id="A0A9E7SVI7"/>
<evidence type="ECO:0000256" key="3">
    <source>
        <dbReference type="ARBA" id="ARBA00022801"/>
    </source>
</evidence>
<gene>
    <name evidence="6" type="primary">surE</name>
    <name evidence="6" type="ORF">NGM29_04480</name>
</gene>
<evidence type="ECO:0000256" key="4">
    <source>
        <dbReference type="SAM" id="MobiDB-lite"/>
    </source>
</evidence>
<keyword evidence="3 6" id="KW-0378">Hydrolase</keyword>
<dbReference type="GO" id="GO:0008254">
    <property type="term" value="F:3'-nucleotidase activity"/>
    <property type="evidence" value="ECO:0007669"/>
    <property type="project" value="UniProtKB-EC"/>
</dbReference>
<dbReference type="GO" id="GO:0008253">
    <property type="term" value="F:5'-nucleotidase activity"/>
    <property type="evidence" value="ECO:0007669"/>
    <property type="project" value="UniProtKB-EC"/>
</dbReference>
<dbReference type="EC" id="3.1.3.6" evidence="6"/>
<keyword evidence="7" id="KW-1185">Reference proteome</keyword>
<dbReference type="EC" id="3.1.3.5" evidence="6"/>
<protein>
    <submittedName>
        <fullName evidence="6">5'/3'-nucleotidase SurE</fullName>
        <ecNumber evidence="6">3.1.3.5</ecNumber>
        <ecNumber evidence="6">3.1.3.6</ecNumber>
    </submittedName>
</protein>
<feature type="region of interest" description="Disordered" evidence="4">
    <location>
        <begin position="244"/>
        <end position="266"/>
    </location>
</feature>
<organism evidence="6 7">
    <name type="scientific">Natronosalvus rutilus</name>
    <dbReference type="NCBI Taxonomy" id="2953753"/>
    <lineage>
        <taxon>Archaea</taxon>
        <taxon>Methanobacteriati</taxon>
        <taxon>Methanobacteriota</taxon>
        <taxon>Stenosarchaea group</taxon>
        <taxon>Halobacteria</taxon>
        <taxon>Halobacteriales</taxon>
        <taxon>Natrialbaceae</taxon>
        <taxon>Natronosalvus</taxon>
    </lineage>
</organism>
<dbReference type="Gene3D" id="3.40.1210.10">
    <property type="entry name" value="Survival protein SurE-like phosphatase/nucleotidase"/>
    <property type="match status" value="1"/>
</dbReference>
<dbReference type="InterPro" id="IPR036523">
    <property type="entry name" value="SurE-like_sf"/>
</dbReference>
<dbReference type="InterPro" id="IPR002828">
    <property type="entry name" value="SurE-like_Pase/nucleotidase"/>
</dbReference>
<dbReference type="PANTHER" id="PTHR30457:SF0">
    <property type="entry name" value="PHOSPHATASE, PUTATIVE (AFU_ORTHOLOGUE AFUA_4G01070)-RELATED"/>
    <property type="match status" value="1"/>
</dbReference>